<accession>A0A382M2Y5</accession>
<feature type="domain" description="Cupin type-2" evidence="1">
    <location>
        <begin position="48"/>
        <end position="112"/>
    </location>
</feature>
<dbReference type="AlphaFoldDB" id="A0A382M2Y5"/>
<sequence length="166" mass="18844">MNRDFHRFASAPDEGPWLATLLGHQVRIKTSGKDTDGKVAVFEFIEKPHSLPPPFTRHAFIEVFYILDGTLTFQFLNQESFEATPGTVITVPSLKPHTFWNRTCDSSRVLDVCAPAGLDSFFEESETILKKVSQGSDDEMFLAEMRQLRERYGLEHVAPPPEDTRD</sequence>
<evidence type="ECO:0000313" key="2">
    <source>
        <dbReference type="EMBL" id="SVC43236.1"/>
    </source>
</evidence>
<dbReference type="InterPro" id="IPR011051">
    <property type="entry name" value="RmlC_Cupin_sf"/>
</dbReference>
<dbReference type="PANTHER" id="PTHR36440">
    <property type="entry name" value="PUTATIVE (AFU_ORTHOLOGUE AFUA_8G07350)-RELATED"/>
    <property type="match status" value="1"/>
</dbReference>
<protein>
    <recommendedName>
        <fullName evidence="1">Cupin type-2 domain-containing protein</fullName>
    </recommendedName>
</protein>
<organism evidence="2">
    <name type="scientific">marine metagenome</name>
    <dbReference type="NCBI Taxonomy" id="408172"/>
    <lineage>
        <taxon>unclassified sequences</taxon>
        <taxon>metagenomes</taxon>
        <taxon>ecological metagenomes</taxon>
    </lineage>
</organism>
<reference evidence="2" key="1">
    <citation type="submission" date="2018-05" db="EMBL/GenBank/DDBJ databases">
        <authorList>
            <person name="Lanie J.A."/>
            <person name="Ng W.-L."/>
            <person name="Kazmierczak K.M."/>
            <person name="Andrzejewski T.M."/>
            <person name="Davidsen T.M."/>
            <person name="Wayne K.J."/>
            <person name="Tettelin H."/>
            <person name="Glass J.I."/>
            <person name="Rusch D."/>
            <person name="Podicherti R."/>
            <person name="Tsui H.-C.T."/>
            <person name="Winkler M.E."/>
        </authorList>
    </citation>
    <scope>NUCLEOTIDE SEQUENCE</scope>
</reference>
<dbReference type="InterPro" id="IPR014710">
    <property type="entry name" value="RmlC-like_jellyroll"/>
</dbReference>
<proteinExistence type="predicted"/>
<dbReference type="PANTHER" id="PTHR36440:SF1">
    <property type="entry name" value="PUTATIVE (AFU_ORTHOLOGUE AFUA_8G07350)-RELATED"/>
    <property type="match status" value="1"/>
</dbReference>
<name>A0A382M2Y5_9ZZZZ</name>
<gene>
    <name evidence="2" type="ORF">METZ01_LOCUS296090</name>
</gene>
<dbReference type="InterPro" id="IPR013096">
    <property type="entry name" value="Cupin_2"/>
</dbReference>
<dbReference type="InterPro" id="IPR053146">
    <property type="entry name" value="QDO-like"/>
</dbReference>
<dbReference type="EMBL" id="UINC01090900">
    <property type="protein sequence ID" value="SVC43236.1"/>
    <property type="molecule type" value="Genomic_DNA"/>
</dbReference>
<dbReference type="SUPFAM" id="SSF51182">
    <property type="entry name" value="RmlC-like cupins"/>
    <property type="match status" value="1"/>
</dbReference>
<dbReference type="Pfam" id="PF07883">
    <property type="entry name" value="Cupin_2"/>
    <property type="match status" value="1"/>
</dbReference>
<dbReference type="Gene3D" id="2.60.120.10">
    <property type="entry name" value="Jelly Rolls"/>
    <property type="match status" value="1"/>
</dbReference>
<evidence type="ECO:0000259" key="1">
    <source>
        <dbReference type="Pfam" id="PF07883"/>
    </source>
</evidence>